<feature type="signal peptide" evidence="8">
    <location>
        <begin position="1"/>
        <end position="23"/>
    </location>
</feature>
<dbReference type="PROSITE" id="PS50939">
    <property type="entry name" value="CYTOCHROME_B561"/>
    <property type="match status" value="1"/>
</dbReference>
<keyword evidence="5 7" id="KW-1133">Transmembrane helix</keyword>
<evidence type="ECO:0000313" key="12">
    <source>
        <dbReference type="Proteomes" id="UP000054988"/>
    </source>
</evidence>
<dbReference type="AlphaFoldDB" id="A0A0W0FTX4"/>
<evidence type="ECO:0000259" key="10">
    <source>
        <dbReference type="PROSITE" id="PS50939"/>
    </source>
</evidence>
<dbReference type="CDD" id="cd09630">
    <property type="entry name" value="CDH_like_cytochrome"/>
    <property type="match status" value="1"/>
</dbReference>
<feature type="transmembrane region" description="Helical" evidence="7">
    <location>
        <begin position="367"/>
        <end position="387"/>
    </location>
</feature>
<keyword evidence="4" id="KW-0249">Electron transport</keyword>
<keyword evidence="6 7" id="KW-0472">Membrane</keyword>
<dbReference type="eggNOG" id="ENOG502S50Z">
    <property type="taxonomic scope" value="Eukaryota"/>
</dbReference>
<evidence type="ECO:0008006" key="13">
    <source>
        <dbReference type="Google" id="ProtNLM"/>
    </source>
</evidence>
<comment type="subcellular location">
    <subcellularLocation>
        <location evidence="1">Membrane</location>
    </subcellularLocation>
</comment>
<dbReference type="Pfam" id="PF03188">
    <property type="entry name" value="Cytochrom_B561"/>
    <property type="match status" value="1"/>
</dbReference>
<keyword evidence="2" id="KW-0813">Transport</keyword>
<keyword evidence="8" id="KW-0732">Signal</keyword>
<evidence type="ECO:0000256" key="5">
    <source>
        <dbReference type="ARBA" id="ARBA00022989"/>
    </source>
</evidence>
<dbReference type="InterPro" id="IPR005018">
    <property type="entry name" value="DOMON_domain"/>
</dbReference>
<feature type="transmembrane region" description="Helical" evidence="7">
    <location>
        <begin position="289"/>
        <end position="307"/>
    </location>
</feature>
<gene>
    <name evidence="11" type="ORF">WG66_7522</name>
</gene>
<proteinExistence type="predicted"/>
<dbReference type="Gene3D" id="1.20.120.1770">
    <property type="match status" value="1"/>
</dbReference>
<feature type="transmembrane region" description="Helical" evidence="7">
    <location>
        <begin position="260"/>
        <end position="277"/>
    </location>
</feature>
<evidence type="ECO:0000256" key="8">
    <source>
        <dbReference type="SAM" id="SignalP"/>
    </source>
</evidence>
<evidence type="ECO:0000256" key="3">
    <source>
        <dbReference type="ARBA" id="ARBA00022692"/>
    </source>
</evidence>
<dbReference type="Proteomes" id="UP000054988">
    <property type="component" value="Unassembled WGS sequence"/>
</dbReference>
<evidence type="ECO:0000256" key="1">
    <source>
        <dbReference type="ARBA" id="ARBA00004370"/>
    </source>
</evidence>
<dbReference type="GO" id="GO:0016020">
    <property type="term" value="C:membrane"/>
    <property type="evidence" value="ECO:0007669"/>
    <property type="project" value="UniProtKB-SubCell"/>
</dbReference>
<organism evidence="11 12">
    <name type="scientific">Moniliophthora roreri</name>
    <name type="common">Frosty pod rot fungus</name>
    <name type="synonym">Monilia roreri</name>
    <dbReference type="NCBI Taxonomy" id="221103"/>
    <lineage>
        <taxon>Eukaryota</taxon>
        <taxon>Fungi</taxon>
        <taxon>Dikarya</taxon>
        <taxon>Basidiomycota</taxon>
        <taxon>Agaricomycotina</taxon>
        <taxon>Agaricomycetes</taxon>
        <taxon>Agaricomycetidae</taxon>
        <taxon>Agaricales</taxon>
        <taxon>Marasmiineae</taxon>
        <taxon>Marasmiaceae</taxon>
        <taxon>Moniliophthora</taxon>
    </lineage>
</organism>
<dbReference type="SMART" id="SM00665">
    <property type="entry name" value="B561"/>
    <property type="match status" value="1"/>
</dbReference>
<dbReference type="PANTHER" id="PTHR47797">
    <property type="entry name" value="DEHYDROGENASE, PUTATIVE (AFU_ORTHOLOGUE AFUA_8G05805)-RELATED"/>
    <property type="match status" value="1"/>
</dbReference>
<reference evidence="11 12" key="1">
    <citation type="submission" date="2015-12" db="EMBL/GenBank/DDBJ databases">
        <title>Draft genome sequence of Moniliophthora roreri, the causal agent of frosty pod rot of cacao.</title>
        <authorList>
            <person name="Aime M.C."/>
            <person name="Diaz-Valderrama J.R."/>
            <person name="Kijpornyongpan T."/>
            <person name="Phillips-Mora W."/>
        </authorList>
    </citation>
    <scope>NUCLEOTIDE SEQUENCE [LARGE SCALE GENOMIC DNA]</scope>
    <source>
        <strain evidence="11 12">MCA 2952</strain>
    </source>
</reference>
<dbReference type="InterPro" id="IPR006593">
    <property type="entry name" value="Cyt_b561/ferric_Rdtase_TM"/>
</dbReference>
<dbReference type="SMART" id="SM00664">
    <property type="entry name" value="DoH"/>
    <property type="match status" value="1"/>
</dbReference>
<feature type="domain" description="Cytochrome b561" evidence="10">
    <location>
        <begin position="180"/>
        <end position="389"/>
    </location>
</feature>
<feature type="transmembrane region" description="Helical" evidence="7">
    <location>
        <begin position="217"/>
        <end position="240"/>
    </location>
</feature>
<evidence type="ECO:0000259" key="9">
    <source>
        <dbReference type="PROSITE" id="PS50836"/>
    </source>
</evidence>
<evidence type="ECO:0000256" key="7">
    <source>
        <dbReference type="SAM" id="Phobius"/>
    </source>
</evidence>
<name>A0A0W0FTX4_MONRR</name>
<feature type="chain" id="PRO_5006902098" description="Cytochrome b561 domain-containing protein" evidence="8">
    <location>
        <begin position="24"/>
        <end position="449"/>
    </location>
</feature>
<evidence type="ECO:0000256" key="6">
    <source>
        <dbReference type="ARBA" id="ARBA00023136"/>
    </source>
</evidence>
<accession>A0A0W0FTX4</accession>
<dbReference type="EMBL" id="LATX01001627">
    <property type="protein sequence ID" value="KTB39821.1"/>
    <property type="molecule type" value="Genomic_DNA"/>
</dbReference>
<comment type="caution">
    <text evidence="11">The sequence shown here is derived from an EMBL/GenBank/DDBJ whole genome shotgun (WGS) entry which is preliminary data.</text>
</comment>
<keyword evidence="3 7" id="KW-0812">Transmembrane</keyword>
<evidence type="ECO:0000256" key="2">
    <source>
        <dbReference type="ARBA" id="ARBA00022448"/>
    </source>
</evidence>
<feature type="domain" description="DOMON" evidence="9">
    <location>
        <begin position="30"/>
        <end position="150"/>
    </location>
</feature>
<dbReference type="InterPro" id="IPR015920">
    <property type="entry name" value="Cellobiose_DH-like_cyt"/>
</dbReference>
<sequence length="449" mass="50746">MLHLHHLTIGFLLWLFRLNYVMALKGDGRCGRYLCVNATIHDNSVIYQLTPLQTPVGWVALGFGRKMKNSHMIVLWENDDGSTTISQRFATGHTMPEIVQRPPRIAWPPDTKPLSWHQNATSLSFEIQRDHGRIHNSSEPYYKNFIWAYSKYRPDSPNPATKIYQHFAAGQVILDFNKELIQVEESDESDVPLTRPIIDSANSADAPRPEPYTAHELIVIGHGTLITIGFLVLLPLGSLVARWTRTISPKWFKIHRISNFYVGLPVILIGWILGPIAVFDAQASHFLDAHQICGLLLFGLYVLQILLGRYVHACNQRPGRTGHPPSNILHACLGLVVIALAFLQVRSGMNEWERVTGRPGVGHWSHVLLKTWTVVLPATYFIGLFLLRRQFYQERQGLGPSSTHYIALSLEGSNSPVTSHIVFDVDDMEENGYVDSKEADTESPLLRKR</sequence>
<feature type="transmembrane region" description="Helical" evidence="7">
    <location>
        <begin position="328"/>
        <end position="347"/>
    </location>
</feature>
<dbReference type="SUPFAM" id="SSF49344">
    <property type="entry name" value="CBD9-like"/>
    <property type="match status" value="1"/>
</dbReference>
<evidence type="ECO:0000256" key="4">
    <source>
        <dbReference type="ARBA" id="ARBA00022982"/>
    </source>
</evidence>
<dbReference type="Gene3D" id="2.60.40.1210">
    <property type="entry name" value="Cellobiose dehydrogenase, cytochrome domain"/>
    <property type="match status" value="1"/>
</dbReference>
<dbReference type="CDD" id="cd08760">
    <property type="entry name" value="Cyt_b561_FRRS1_like"/>
    <property type="match status" value="1"/>
</dbReference>
<dbReference type="PROSITE" id="PS50836">
    <property type="entry name" value="DOMON"/>
    <property type="match status" value="1"/>
</dbReference>
<dbReference type="Pfam" id="PF16010">
    <property type="entry name" value="CDH-cyt"/>
    <property type="match status" value="1"/>
</dbReference>
<dbReference type="PANTHER" id="PTHR47797:SF3">
    <property type="entry name" value="CYTOCHROME B561 DOMAIN-CONTAINING PROTEIN"/>
    <property type="match status" value="1"/>
</dbReference>
<evidence type="ECO:0000313" key="11">
    <source>
        <dbReference type="EMBL" id="KTB39821.1"/>
    </source>
</evidence>
<protein>
    <recommendedName>
        <fullName evidence="13">Cytochrome b561 domain-containing protein</fullName>
    </recommendedName>
</protein>